<feature type="compositionally biased region" description="Polar residues" evidence="1">
    <location>
        <begin position="78"/>
        <end position="88"/>
    </location>
</feature>
<feature type="compositionally biased region" description="Acidic residues" evidence="1">
    <location>
        <begin position="321"/>
        <end position="338"/>
    </location>
</feature>
<comment type="caution">
    <text evidence="2">The sequence shown here is derived from an EMBL/GenBank/DDBJ whole genome shotgun (WGS) entry which is preliminary data.</text>
</comment>
<feature type="compositionally biased region" description="Basic residues" evidence="1">
    <location>
        <begin position="117"/>
        <end position="127"/>
    </location>
</feature>
<feature type="compositionally biased region" description="Low complexity" evidence="1">
    <location>
        <begin position="308"/>
        <end position="317"/>
    </location>
</feature>
<sequence>MSSRGSAGGGTRRYAATVEKGENAWKREWSSFISGVDLKQVRDGTRGIALKASRDLEQEAYAAHKAVDEDDGDEVAPTTYSYLFSSPAQRKADREVKLKQQREAERRHRLEKEKEKKQKMKEKRQRQRAAAAAGGEVLEEEEDDDDDDERSKHQKALVEAAKRGLQLEGMTRKEKRSFLHLTVTEEQQQAEQHAKEFKLHELMDERIAWYQQGPHPIDLIAEKLVRKKAEKRGKQMGLTHYNYLLPHPSWMAKRMQRRREAVMVGMGRHFVYDDDGQAWEPLRGIPVDLTKVNVLLSQPLFKAEAGAEETTAASASPEAEHADEEEAPSADPATEPEEGPCKTTRSEKRVSGSTAKAAPPRFDVLDPQKMQTSYVRRVLQDPQAALALQQANLSTTFLSPGLVHKPNIGLTDDAQA</sequence>
<accession>S9U9C3</accession>
<gene>
    <name evidence="2" type="ORF">STCU_05784</name>
</gene>
<feature type="region of interest" description="Disordered" evidence="1">
    <location>
        <begin position="306"/>
        <end position="360"/>
    </location>
</feature>
<feature type="compositionally biased region" description="Acidic residues" evidence="1">
    <location>
        <begin position="137"/>
        <end position="148"/>
    </location>
</feature>
<dbReference type="Proteomes" id="UP000015354">
    <property type="component" value="Unassembled WGS sequence"/>
</dbReference>
<dbReference type="EMBL" id="ATMH01005784">
    <property type="protein sequence ID" value="EPY27372.1"/>
    <property type="molecule type" value="Genomic_DNA"/>
</dbReference>
<dbReference type="OrthoDB" id="265807at2759"/>
<evidence type="ECO:0000256" key="1">
    <source>
        <dbReference type="SAM" id="MobiDB-lite"/>
    </source>
</evidence>
<evidence type="ECO:0000313" key="2">
    <source>
        <dbReference type="EMBL" id="EPY27372.1"/>
    </source>
</evidence>
<feature type="region of interest" description="Disordered" evidence="1">
    <location>
        <begin position="64"/>
        <end position="155"/>
    </location>
</feature>
<name>S9U9C3_9TRYP</name>
<dbReference type="AlphaFoldDB" id="S9U9C3"/>
<reference evidence="2 3" key="1">
    <citation type="journal article" date="2013" name="PLoS ONE">
        <title>Predicting the Proteins of Angomonas deanei, Strigomonas culicis and Their Respective Endosymbionts Reveals New Aspects of the Trypanosomatidae Family.</title>
        <authorList>
            <person name="Motta M.C."/>
            <person name="Martins A.C."/>
            <person name="de Souza S.S."/>
            <person name="Catta-Preta C.M."/>
            <person name="Silva R."/>
            <person name="Klein C.C."/>
            <person name="de Almeida L.G."/>
            <person name="de Lima Cunha O."/>
            <person name="Ciapina L.P."/>
            <person name="Brocchi M."/>
            <person name="Colabardini A.C."/>
            <person name="de Araujo Lima B."/>
            <person name="Machado C.R."/>
            <person name="de Almeida Soares C.M."/>
            <person name="Probst C.M."/>
            <person name="de Menezes C.B."/>
            <person name="Thompson C.E."/>
            <person name="Bartholomeu D.C."/>
            <person name="Gradia D.F."/>
            <person name="Pavoni D.P."/>
            <person name="Grisard E.C."/>
            <person name="Fantinatti-Garboggini F."/>
            <person name="Marchini F.K."/>
            <person name="Rodrigues-Luiz G.F."/>
            <person name="Wagner G."/>
            <person name="Goldman G.H."/>
            <person name="Fietto J.L."/>
            <person name="Elias M.C."/>
            <person name="Goldman M.H."/>
            <person name="Sagot M.F."/>
            <person name="Pereira M."/>
            <person name="Stoco P.H."/>
            <person name="de Mendonca-Neto R.P."/>
            <person name="Teixeira S.M."/>
            <person name="Maciel T.E."/>
            <person name="de Oliveira Mendes T.A."/>
            <person name="Urmenyi T.P."/>
            <person name="de Souza W."/>
            <person name="Schenkman S."/>
            <person name="de Vasconcelos A.T."/>
        </authorList>
    </citation>
    <scope>NUCLEOTIDE SEQUENCE [LARGE SCALE GENOMIC DNA]</scope>
</reference>
<protein>
    <submittedName>
        <fullName evidence="2">Uncharacterized protein</fullName>
    </submittedName>
</protein>
<evidence type="ECO:0000313" key="3">
    <source>
        <dbReference type="Proteomes" id="UP000015354"/>
    </source>
</evidence>
<keyword evidence="3" id="KW-1185">Reference proteome</keyword>
<feature type="compositionally biased region" description="Basic and acidic residues" evidence="1">
    <location>
        <begin position="90"/>
        <end position="116"/>
    </location>
</feature>
<organism evidence="2 3">
    <name type="scientific">Strigomonas culicis</name>
    <dbReference type="NCBI Taxonomy" id="28005"/>
    <lineage>
        <taxon>Eukaryota</taxon>
        <taxon>Discoba</taxon>
        <taxon>Euglenozoa</taxon>
        <taxon>Kinetoplastea</taxon>
        <taxon>Metakinetoplastina</taxon>
        <taxon>Trypanosomatida</taxon>
        <taxon>Trypanosomatidae</taxon>
        <taxon>Strigomonadinae</taxon>
        <taxon>Strigomonas</taxon>
    </lineage>
</organism>
<proteinExistence type="predicted"/>